<evidence type="ECO:0000256" key="1">
    <source>
        <dbReference type="SAM" id="MobiDB-lite"/>
    </source>
</evidence>
<sequence length="228" mass="25547">MEMRQEIYSDSNQLIYIHYLTSPIRIITPFILPISFIMAGRTFCGFIFLLAIVIYKLHRRHLSSDEDIEKFIQDHTKNMPISDRMPNNLLRNMHCAVGRIADRVFQPIKACHRARKAHPDQSTPTCGRPRKSTSDFHQSTAAKSPRQGTATNHDPLCVATSSESHSALFLHVSGSIDRPRDARQHTLPDFHPSRAILSAPASISPTLENSEFMTVGVGSSSSTRPGNE</sequence>
<evidence type="ECO:0000313" key="4">
    <source>
        <dbReference type="Proteomes" id="UP001420932"/>
    </source>
</evidence>
<dbReference type="AlphaFoldDB" id="A0AAP0IV00"/>
<name>A0AAP0IV00_9MAGN</name>
<evidence type="ECO:0000313" key="3">
    <source>
        <dbReference type="EMBL" id="KAK9121895.1"/>
    </source>
</evidence>
<feature type="transmembrane region" description="Helical" evidence="2">
    <location>
        <begin position="30"/>
        <end position="55"/>
    </location>
</feature>
<protein>
    <submittedName>
        <fullName evidence="3">Uncharacterized protein</fullName>
    </submittedName>
</protein>
<dbReference type="EMBL" id="JBBNAF010000008">
    <property type="protein sequence ID" value="KAK9121895.1"/>
    <property type="molecule type" value="Genomic_DNA"/>
</dbReference>
<keyword evidence="2" id="KW-0812">Transmembrane</keyword>
<feature type="compositionally biased region" description="Polar residues" evidence="1">
    <location>
        <begin position="135"/>
        <end position="152"/>
    </location>
</feature>
<keyword evidence="2" id="KW-0472">Membrane</keyword>
<comment type="caution">
    <text evidence="3">The sequence shown here is derived from an EMBL/GenBank/DDBJ whole genome shotgun (WGS) entry which is preliminary data.</text>
</comment>
<keyword evidence="4" id="KW-1185">Reference proteome</keyword>
<evidence type="ECO:0000256" key="2">
    <source>
        <dbReference type="SAM" id="Phobius"/>
    </source>
</evidence>
<accession>A0AAP0IV00</accession>
<gene>
    <name evidence="3" type="ORF">Syun_019512</name>
</gene>
<dbReference type="Proteomes" id="UP001420932">
    <property type="component" value="Unassembled WGS sequence"/>
</dbReference>
<keyword evidence="2" id="KW-1133">Transmembrane helix</keyword>
<feature type="region of interest" description="Disordered" evidence="1">
    <location>
        <begin position="112"/>
        <end position="157"/>
    </location>
</feature>
<proteinExistence type="predicted"/>
<organism evidence="3 4">
    <name type="scientific">Stephania yunnanensis</name>
    <dbReference type="NCBI Taxonomy" id="152371"/>
    <lineage>
        <taxon>Eukaryota</taxon>
        <taxon>Viridiplantae</taxon>
        <taxon>Streptophyta</taxon>
        <taxon>Embryophyta</taxon>
        <taxon>Tracheophyta</taxon>
        <taxon>Spermatophyta</taxon>
        <taxon>Magnoliopsida</taxon>
        <taxon>Ranunculales</taxon>
        <taxon>Menispermaceae</taxon>
        <taxon>Menispermoideae</taxon>
        <taxon>Cissampelideae</taxon>
        <taxon>Stephania</taxon>
    </lineage>
</organism>
<reference evidence="3 4" key="1">
    <citation type="submission" date="2024-01" db="EMBL/GenBank/DDBJ databases">
        <title>Genome assemblies of Stephania.</title>
        <authorList>
            <person name="Yang L."/>
        </authorList>
    </citation>
    <scope>NUCLEOTIDE SEQUENCE [LARGE SCALE GENOMIC DNA]</scope>
    <source>
        <strain evidence="3">YNDBR</strain>
        <tissue evidence="3">Leaf</tissue>
    </source>
</reference>